<protein>
    <submittedName>
        <fullName evidence="1">Uncharacterized protein</fullName>
    </submittedName>
</protein>
<gene>
    <name evidence="1" type="ORF">OSIN01602_LOCUS6338</name>
</gene>
<organism evidence="1">
    <name type="scientific">Trieres chinensis</name>
    <name type="common">Marine centric diatom</name>
    <name type="synonym">Odontella sinensis</name>
    <dbReference type="NCBI Taxonomy" id="1514140"/>
    <lineage>
        <taxon>Eukaryota</taxon>
        <taxon>Sar</taxon>
        <taxon>Stramenopiles</taxon>
        <taxon>Ochrophyta</taxon>
        <taxon>Bacillariophyta</taxon>
        <taxon>Mediophyceae</taxon>
        <taxon>Biddulphiophycidae</taxon>
        <taxon>Eupodiscales</taxon>
        <taxon>Parodontellaceae</taxon>
        <taxon>Trieres</taxon>
    </lineage>
</organism>
<evidence type="ECO:0000313" key="1">
    <source>
        <dbReference type="EMBL" id="CAD9331878.1"/>
    </source>
</evidence>
<name>A0A7S1Z8T1_TRICV</name>
<accession>A0A7S1Z8T1</accession>
<proteinExistence type="predicted"/>
<reference evidence="1" key="1">
    <citation type="submission" date="2021-01" db="EMBL/GenBank/DDBJ databases">
        <authorList>
            <person name="Corre E."/>
            <person name="Pelletier E."/>
            <person name="Niang G."/>
            <person name="Scheremetjew M."/>
            <person name="Finn R."/>
            <person name="Kale V."/>
            <person name="Holt S."/>
            <person name="Cochrane G."/>
            <person name="Meng A."/>
            <person name="Brown T."/>
            <person name="Cohen L."/>
        </authorList>
    </citation>
    <scope>NUCLEOTIDE SEQUENCE</scope>
    <source>
        <strain evidence="1">Grunow 1884</strain>
    </source>
</reference>
<dbReference type="AlphaFoldDB" id="A0A7S1Z8T1"/>
<dbReference type="EMBL" id="HBGO01011336">
    <property type="protein sequence ID" value="CAD9331878.1"/>
    <property type="molecule type" value="Transcribed_RNA"/>
</dbReference>
<sequence>MQSEGAKPDSGLARRPLMQCRSVFDFESFQAPLQRNMRHGVSGQDYDRGGWFDLSFGLGRLVRGHGAHSEVKQYLKQGPLLNEGFPKRYLLNFEAQASPRNHKAAPGPSYFRGNQPTLLGRTLFATKGLSYLFPLETSLSVSMALPTDRSLFAFLFSTEQEVGRHQAPSGGGLVEVSRTPSQNFKMPGHRDLQTTFSKF</sequence>